<protein>
    <submittedName>
        <fullName evidence="1">Uncharacterized protein</fullName>
    </submittedName>
</protein>
<evidence type="ECO:0000313" key="1">
    <source>
        <dbReference type="EMBL" id="SVC98029.1"/>
    </source>
</evidence>
<name>A0A382RK18_9ZZZZ</name>
<dbReference type="EMBL" id="UINC01122302">
    <property type="protein sequence ID" value="SVC98029.1"/>
    <property type="molecule type" value="Genomic_DNA"/>
</dbReference>
<dbReference type="AlphaFoldDB" id="A0A382RK18"/>
<organism evidence="1">
    <name type="scientific">marine metagenome</name>
    <dbReference type="NCBI Taxonomy" id="408172"/>
    <lineage>
        <taxon>unclassified sequences</taxon>
        <taxon>metagenomes</taxon>
        <taxon>ecological metagenomes</taxon>
    </lineage>
</organism>
<sequence length="90" mass="10206">VHVYRTAGPFTVDTLLRPAYGFYSLSYIEGMFNGVTRGHAARSYPHPQNFMAGMVYASHVEIAERKGWLEEILHKHILICNIKMAHAQST</sequence>
<gene>
    <name evidence="1" type="ORF">METZ01_LOCUS350883</name>
</gene>
<accession>A0A382RK18</accession>
<reference evidence="1" key="1">
    <citation type="submission" date="2018-05" db="EMBL/GenBank/DDBJ databases">
        <authorList>
            <person name="Lanie J.A."/>
            <person name="Ng W.-L."/>
            <person name="Kazmierczak K.M."/>
            <person name="Andrzejewski T.M."/>
            <person name="Davidsen T.M."/>
            <person name="Wayne K.J."/>
            <person name="Tettelin H."/>
            <person name="Glass J.I."/>
            <person name="Rusch D."/>
            <person name="Podicherti R."/>
            <person name="Tsui H.-C.T."/>
            <person name="Winkler M.E."/>
        </authorList>
    </citation>
    <scope>NUCLEOTIDE SEQUENCE</scope>
</reference>
<proteinExistence type="predicted"/>
<feature type="non-terminal residue" evidence="1">
    <location>
        <position position="1"/>
    </location>
</feature>